<feature type="region of interest" description="Disordered" evidence="2">
    <location>
        <begin position="1"/>
        <end position="22"/>
    </location>
</feature>
<dbReference type="Pfam" id="PF00534">
    <property type="entry name" value="Glycos_transf_1"/>
    <property type="match status" value="1"/>
</dbReference>
<dbReference type="AlphaFoldDB" id="A0A2T0RDW2"/>
<evidence type="ECO:0000313" key="4">
    <source>
        <dbReference type="EMBL" id="PRY19300.1"/>
    </source>
</evidence>
<sequence length="420" mass="46222">MTVEETPASYPANEHANSPADRMWAPGDRDWVAYVGPFRYPWGEAASRRVHGISMSLAATGRDVVVASGEDSPTLIRRHLSNEKTSADILSIGLDELPNAAESVVQKSRKVYLDWGQRTVRWLEAQQPKPSHVILYGGNLQYISRLSTWSKQANVPLIVDVVEWYSARQLQGGVLGPSYLGAQLALRKYYPKCAGIIAISSMLERYYSDKGSPVLRIPPTFDVASIKIADQREPLDERLRLVYTGTPGKKDSIGQIIKAVNHVDPSGKRVSLRVIGPSKEELLKASGFSELPASVLASGRLPQPEVSRELQEADFSVLLRKPAKFAQAGFPTKFVESISNGTPVIANTTSDLGLYLRDGVEGVVSASHSTSEFEKALHKAANLTSGEKQRMRHNARSRAVRDFDYRTYTTAIDGFLKSIV</sequence>
<name>A0A2T0RDW2_9ACTN</name>
<dbReference type="GO" id="GO:0009103">
    <property type="term" value="P:lipopolysaccharide biosynthetic process"/>
    <property type="evidence" value="ECO:0007669"/>
    <property type="project" value="TreeGrafter"/>
</dbReference>
<dbReference type="PANTHER" id="PTHR46401">
    <property type="entry name" value="GLYCOSYLTRANSFERASE WBBK-RELATED"/>
    <property type="match status" value="1"/>
</dbReference>
<evidence type="ECO:0000259" key="3">
    <source>
        <dbReference type="Pfam" id="PF00534"/>
    </source>
</evidence>
<reference evidence="4 5" key="1">
    <citation type="submission" date="2018-03" db="EMBL/GenBank/DDBJ databases">
        <title>Genomic Encyclopedia of Archaeal and Bacterial Type Strains, Phase II (KMG-II): from individual species to whole genera.</title>
        <authorList>
            <person name="Goeker M."/>
        </authorList>
    </citation>
    <scope>NUCLEOTIDE SEQUENCE [LARGE SCALE GENOMIC DNA]</scope>
    <source>
        <strain evidence="4 5">DSM 45348</strain>
    </source>
</reference>
<gene>
    <name evidence="4" type="ORF">CLV70_1354</name>
</gene>
<dbReference type="SUPFAM" id="SSF53756">
    <property type="entry name" value="UDP-Glycosyltransferase/glycogen phosphorylase"/>
    <property type="match status" value="1"/>
</dbReference>
<feature type="domain" description="Glycosyl transferase family 1" evidence="3">
    <location>
        <begin position="236"/>
        <end position="397"/>
    </location>
</feature>
<keyword evidence="5" id="KW-1185">Reference proteome</keyword>
<dbReference type="GO" id="GO:0016757">
    <property type="term" value="F:glycosyltransferase activity"/>
    <property type="evidence" value="ECO:0007669"/>
    <property type="project" value="InterPro"/>
</dbReference>
<dbReference type="Proteomes" id="UP000239209">
    <property type="component" value="Unassembled WGS sequence"/>
</dbReference>
<dbReference type="RefSeq" id="WP_146164297.1">
    <property type="nucleotide sequence ID" value="NZ_PVZG01000035.1"/>
</dbReference>
<evidence type="ECO:0000256" key="2">
    <source>
        <dbReference type="SAM" id="MobiDB-lite"/>
    </source>
</evidence>
<dbReference type="PANTHER" id="PTHR46401:SF2">
    <property type="entry name" value="GLYCOSYLTRANSFERASE WBBK-RELATED"/>
    <property type="match status" value="1"/>
</dbReference>
<protein>
    <submittedName>
        <fullName evidence="4">Glycosyltransferase involved in cell wall biosynthesis</fullName>
    </submittedName>
</protein>
<comment type="caution">
    <text evidence="4">The sequence shown here is derived from an EMBL/GenBank/DDBJ whole genome shotgun (WGS) entry which is preliminary data.</text>
</comment>
<evidence type="ECO:0000313" key="5">
    <source>
        <dbReference type="Proteomes" id="UP000239209"/>
    </source>
</evidence>
<dbReference type="Gene3D" id="3.40.50.2000">
    <property type="entry name" value="Glycogen Phosphorylase B"/>
    <property type="match status" value="1"/>
</dbReference>
<accession>A0A2T0RDW2</accession>
<proteinExistence type="predicted"/>
<evidence type="ECO:0000256" key="1">
    <source>
        <dbReference type="ARBA" id="ARBA00022679"/>
    </source>
</evidence>
<dbReference type="OrthoDB" id="1936552at2"/>
<organism evidence="4 5">
    <name type="scientific">Pseudosporangium ferrugineum</name>
    <dbReference type="NCBI Taxonomy" id="439699"/>
    <lineage>
        <taxon>Bacteria</taxon>
        <taxon>Bacillati</taxon>
        <taxon>Actinomycetota</taxon>
        <taxon>Actinomycetes</taxon>
        <taxon>Micromonosporales</taxon>
        <taxon>Micromonosporaceae</taxon>
        <taxon>Pseudosporangium</taxon>
    </lineage>
</organism>
<dbReference type="InterPro" id="IPR001296">
    <property type="entry name" value="Glyco_trans_1"/>
</dbReference>
<dbReference type="EMBL" id="PVZG01000035">
    <property type="protein sequence ID" value="PRY19300.1"/>
    <property type="molecule type" value="Genomic_DNA"/>
</dbReference>
<keyword evidence="1 4" id="KW-0808">Transferase</keyword>